<dbReference type="PANTHER" id="PTHR12814">
    <property type="entry name" value="RNA-BINDING PROTEIN NOB1"/>
    <property type="match status" value="1"/>
</dbReference>
<evidence type="ECO:0000256" key="3">
    <source>
        <dbReference type="ARBA" id="ARBA00022723"/>
    </source>
</evidence>
<accession>A0A066VC16</accession>
<keyword evidence="6 7" id="KW-0539">Nucleus</keyword>
<keyword evidence="13" id="KW-1185">Reference proteome</keyword>
<evidence type="ECO:0000259" key="10">
    <source>
        <dbReference type="Pfam" id="PF08772"/>
    </source>
</evidence>
<dbReference type="GeneID" id="25263063"/>
<dbReference type="GO" id="GO:0030490">
    <property type="term" value="P:maturation of SSU-rRNA"/>
    <property type="evidence" value="ECO:0007669"/>
    <property type="project" value="TreeGrafter"/>
</dbReference>
<feature type="binding site" evidence="8">
    <location>
        <position position="401"/>
    </location>
    <ligand>
        <name>Zn(2+)</name>
        <dbReference type="ChEBI" id="CHEBI:29105"/>
    </ligand>
</feature>
<evidence type="ECO:0000256" key="6">
    <source>
        <dbReference type="ARBA" id="ARBA00023242"/>
    </source>
</evidence>
<dbReference type="GO" id="GO:0030688">
    <property type="term" value="C:preribosome, small subunit precursor"/>
    <property type="evidence" value="ECO:0007669"/>
    <property type="project" value="TreeGrafter"/>
</dbReference>
<dbReference type="EMBL" id="JMSN01000180">
    <property type="protein sequence ID" value="KDN36140.1"/>
    <property type="molecule type" value="Genomic_DNA"/>
</dbReference>
<evidence type="ECO:0000256" key="8">
    <source>
        <dbReference type="PIRSR" id="PIRSR037125-1"/>
    </source>
</evidence>
<feature type="binding site" evidence="8">
    <location>
        <position position="398"/>
    </location>
    <ligand>
        <name>Zn(2+)</name>
        <dbReference type="ChEBI" id="CHEBI:29105"/>
    </ligand>
</feature>
<dbReference type="CDD" id="cd09876">
    <property type="entry name" value="PIN_Nob1-like"/>
    <property type="match status" value="1"/>
</dbReference>
<evidence type="ECO:0000256" key="7">
    <source>
        <dbReference type="PIRNR" id="PIRNR037125"/>
    </source>
</evidence>
<dbReference type="OMA" id="GYELECE"/>
<dbReference type="InterPro" id="IPR036283">
    <property type="entry name" value="NOB1_Zf-like_sf"/>
</dbReference>
<dbReference type="Gene3D" id="3.40.50.1010">
    <property type="entry name" value="5'-nuclease"/>
    <property type="match status" value="1"/>
</dbReference>
<feature type="region of interest" description="Disordered" evidence="9">
    <location>
        <begin position="11"/>
        <end position="40"/>
    </location>
</feature>
<dbReference type="InParanoid" id="A0A066VC16"/>
<feature type="region of interest" description="Disordered" evidence="9">
    <location>
        <begin position="183"/>
        <end position="309"/>
    </location>
</feature>
<evidence type="ECO:0000256" key="9">
    <source>
        <dbReference type="SAM" id="MobiDB-lite"/>
    </source>
</evidence>
<dbReference type="Gene3D" id="6.20.210.10">
    <property type="entry name" value="Nin one binding (NOB1), Zn-ribbon-like"/>
    <property type="match status" value="1"/>
</dbReference>
<feature type="compositionally biased region" description="Polar residues" evidence="9">
    <location>
        <begin position="275"/>
        <end position="286"/>
    </location>
</feature>
<dbReference type="InterPro" id="IPR017117">
    <property type="entry name" value="Nob1_euk"/>
</dbReference>
<dbReference type="InterPro" id="IPR033411">
    <property type="entry name" value="Ribonuclease_PIN"/>
</dbReference>
<proteinExistence type="inferred from homology"/>
<feature type="binding site" evidence="8">
    <location>
        <position position="413"/>
    </location>
    <ligand>
        <name>Zn(2+)</name>
        <dbReference type="ChEBI" id="CHEBI:29105"/>
    </ligand>
</feature>
<feature type="compositionally biased region" description="Low complexity" evidence="9">
    <location>
        <begin position="473"/>
        <end position="483"/>
    </location>
</feature>
<dbReference type="FunCoup" id="A0A066VC16">
    <property type="interactions" value="339"/>
</dbReference>
<dbReference type="Proteomes" id="UP000027361">
    <property type="component" value="Unassembled WGS sequence"/>
</dbReference>
<dbReference type="GO" id="GO:0004521">
    <property type="term" value="F:RNA endonuclease activity"/>
    <property type="evidence" value="ECO:0007669"/>
    <property type="project" value="UniProtKB-UniRule"/>
</dbReference>
<organism evidence="12 13">
    <name type="scientific">Tilletiaria anomala (strain ATCC 24038 / CBS 436.72 / UBC 951)</name>
    <dbReference type="NCBI Taxonomy" id="1037660"/>
    <lineage>
        <taxon>Eukaryota</taxon>
        <taxon>Fungi</taxon>
        <taxon>Dikarya</taxon>
        <taxon>Basidiomycota</taxon>
        <taxon>Ustilaginomycotina</taxon>
        <taxon>Exobasidiomycetes</taxon>
        <taxon>Georgefischeriales</taxon>
        <taxon>Tilletiariaceae</taxon>
        <taxon>Tilletiaria</taxon>
    </lineage>
</organism>
<dbReference type="RefSeq" id="XP_013239960.1">
    <property type="nucleotide sequence ID" value="XM_013384506.1"/>
</dbReference>
<dbReference type="Pfam" id="PF17146">
    <property type="entry name" value="PIN_6"/>
    <property type="match status" value="1"/>
</dbReference>
<dbReference type="GO" id="GO:0016787">
    <property type="term" value="F:hydrolase activity"/>
    <property type="evidence" value="ECO:0007669"/>
    <property type="project" value="UniProtKB-KW"/>
</dbReference>
<dbReference type="PANTHER" id="PTHR12814:SF2">
    <property type="entry name" value="RNA-BINDING PROTEIN NOB1"/>
    <property type="match status" value="1"/>
</dbReference>
<comment type="caution">
    <text evidence="12">The sequence shown here is derived from an EMBL/GenBank/DDBJ whole genome shotgun (WGS) entry which is preliminary data.</text>
</comment>
<dbReference type="PIRSF" id="PIRSF037125">
    <property type="entry name" value="D-site_20S_pre-rRNA_nuclease"/>
    <property type="match status" value="1"/>
</dbReference>
<dbReference type="GO" id="GO:0046872">
    <property type="term" value="F:metal ion binding"/>
    <property type="evidence" value="ECO:0007669"/>
    <property type="project" value="UniProtKB-UniRule"/>
</dbReference>
<dbReference type="OrthoDB" id="446759at2759"/>
<evidence type="ECO:0000259" key="11">
    <source>
        <dbReference type="Pfam" id="PF17146"/>
    </source>
</evidence>
<keyword evidence="3 7" id="KW-0479">Metal-binding</keyword>
<dbReference type="InterPro" id="IPR039907">
    <property type="entry name" value="NOB1"/>
</dbReference>
<feature type="compositionally biased region" description="Low complexity" evidence="9">
    <location>
        <begin position="235"/>
        <end position="247"/>
    </location>
</feature>
<keyword evidence="2" id="KW-0540">Nuclease</keyword>
<dbReference type="HOGENOM" id="CLU_024666_2_0_1"/>
<name>A0A066VC16_TILAU</name>
<dbReference type="FunFam" id="3.40.50.1010:FF:000020">
    <property type="entry name" value="20S-pre-rRNA D-site endonuclease NOB1"/>
    <property type="match status" value="1"/>
</dbReference>
<feature type="region of interest" description="Disordered" evidence="9">
    <location>
        <begin position="524"/>
        <end position="581"/>
    </location>
</feature>
<feature type="region of interest" description="Disordered" evidence="9">
    <location>
        <begin position="468"/>
        <end position="491"/>
    </location>
</feature>
<evidence type="ECO:0000256" key="4">
    <source>
        <dbReference type="ARBA" id="ARBA00022801"/>
    </source>
</evidence>
<gene>
    <name evidence="12" type="ORF">K437DRAFT_241343</name>
</gene>
<feature type="compositionally biased region" description="Basic and acidic residues" evidence="9">
    <location>
        <begin position="572"/>
        <end position="581"/>
    </location>
</feature>
<keyword evidence="5 7" id="KW-0862">Zinc</keyword>
<comment type="similarity">
    <text evidence="1 7">Belongs to the NOB1 family.</text>
</comment>
<dbReference type="GO" id="GO:0005737">
    <property type="term" value="C:cytoplasm"/>
    <property type="evidence" value="ECO:0007669"/>
    <property type="project" value="UniProtKB-ARBA"/>
</dbReference>
<evidence type="ECO:0000256" key="1">
    <source>
        <dbReference type="ARBA" id="ARBA00005858"/>
    </source>
</evidence>
<comment type="function">
    <text evidence="7">Required for the synthesis of 40S ribosome subunits. Has a role in processing 20S pre-rRNA into the mature 18S rRNA, where it is required for cleavage at the 3' end of the mature 18S rRNA (D-site). Accompanies the 20S pre-rRNA from the nucleus to the cytoplasm.</text>
</comment>
<feature type="domain" description="Ribonuclease PIN" evidence="11">
    <location>
        <begin position="77"/>
        <end position="167"/>
    </location>
</feature>
<dbReference type="SUPFAM" id="SSF144206">
    <property type="entry name" value="NOB1 zinc finger-like"/>
    <property type="match status" value="1"/>
</dbReference>
<feature type="region of interest" description="Disordered" evidence="9">
    <location>
        <begin position="324"/>
        <end position="357"/>
    </location>
</feature>
<comment type="subcellular location">
    <subcellularLocation>
        <location evidence="7">Nucleus</location>
        <location evidence="7">Nucleolus</location>
    </subcellularLocation>
</comment>
<feature type="compositionally biased region" description="Acidic residues" evidence="9">
    <location>
        <begin position="288"/>
        <end position="301"/>
    </location>
</feature>
<feature type="binding site" evidence="8">
    <location>
        <position position="416"/>
    </location>
    <ligand>
        <name>Zn(2+)</name>
        <dbReference type="ChEBI" id="CHEBI:29105"/>
    </ligand>
</feature>
<feature type="compositionally biased region" description="Low complexity" evidence="9">
    <location>
        <begin position="560"/>
        <end position="570"/>
    </location>
</feature>
<feature type="domain" description="Nin one binding (NOB1) Zn-ribbon-like" evidence="10">
    <location>
        <begin position="388"/>
        <end position="472"/>
    </location>
</feature>
<evidence type="ECO:0000313" key="12">
    <source>
        <dbReference type="EMBL" id="KDN36140.1"/>
    </source>
</evidence>
<feature type="compositionally biased region" description="Basic and acidic residues" evidence="9">
    <location>
        <begin position="188"/>
        <end position="212"/>
    </location>
</feature>
<dbReference type="InterPro" id="IPR014881">
    <property type="entry name" value="NOB1_Zn-bd"/>
</dbReference>
<protein>
    <recommendedName>
        <fullName evidence="7">20S-pre-rRNA D-site endonuclease NOB1</fullName>
    </recommendedName>
</protein>
<evidence type="ECO:0000313" key="13">
    <source>
        <dbReference type="Proteomes" id="UP000027361"/>
    </source>
</evidence>
<dbReference type="STRING" id="1037660.A0A066VC16"/>
<evidence type="ECO:0000256" key="2">
    <source>
        <dbReference type="ARBA" id="ARBA00022722"/>
    </source>
</evidence>
<dbReference type="AlphaFoldDB" id="A0A066VC16"/>
<keyword evidence="4" id="KW-0378">Hydrolase</keyword>
<feature type="compositionally biased region" description="Basic and acidic residues" evidence="9">
    <location>
        <begin position="524"/>
        <end position="541"/>
    </location>
</feature>
<evidence type="ECO:0000256" key="5">
    <source>
        <dbReference type="ARBA" id="ARBA00022833"/>
    </source>
</evidence>
<reference evidence="12 13" key="1">
    <citation type="submission" date="2014-05" db="EMBL/GenBank/DDBJ databases">
        <title>Draft genome sequence of a rare smut relative, Tilletiaria anomala UBC 951.</title>
        <authorList>
            <consortium name="DOE Joint Genome Institute"/>
            <person name="Toome M."/>
            <person name="Kuo A."/>
            <person name="Henrissat B."/>
            <person name="Lipzen A."/>
            <person name="Tritt A."/>
            <person name="Yoshinaga Y."/>
            <person name="Zane M."/>
            <person name="Barry K."/>
            <person name="Grigoriev I.V."/>
            <person name="Spatafora J.W."/>
            <person name="Aimea M.C."/>
        </authorList>
    </citation>
    <scope>NUCLEOTIDE SEQUENCE [LARGE SCALE GENOMIC DNA]</scope>
    <source>
        <strain evidence="12 13">UBC 951</strain>
    </source>
</reference>
<dbReference type="Pfam" id="PF08772">
    <property type="entry name" value="Zn_ribbon_NOB1"/>
    <property type="match status" value="1"/>
</dbReference>
<sequence length="581" mass="62256">MASSFAEAAAKAAALSAPPSGEHDLAAIGSNTDEGRSSDVTAQVDALNTQSQGQAFWPSAHATSSTEPSVDHRIKHLILDASPLLTQAPVQALKAQRIYIPPQVVAELRDPKARAHLDWLKLSGQEVVIREGGPEAMLKVIAFAKKTGDYAVLSHADLSVLALTYALEAEEHGTWRIRDEIGGATGQQKHEAEKVEQLRKEGKLPPAREGKSHGKGKGKRAEAETRNPATESHVPAASQEAAPEPETTQPPPADAADRVHSSSKDCIAAGYDTGEANQATGPSNATDVAEEDPSDEEDDGGEWINAENLTEHRNLALGIVTQESKLSKDEAQRLNAGEEPASANSKGRSKAKKPPRPMSVACITSDYAVQNVMLQMGLALISMSGQRITQVKSWVLRCHACTKICKDQERKFCPSCGNPTLLRTSVTSMAPGAGVGSSAVSGSAASMGLQVHLKQHFQYKNRGTVYPLPAPKPSSSSALKQQPARGGVKHKPVPILREDQVEWQRAVAHEKVRKEKQERAMLKAIEKSGGRKDAFSARFDDPDWMPDMLLTSGKGRRAAGDGLPALGLGRKNPNERKGPRR</sequence>
<dbReference type="GO" id="GO:0005730">
    <property type="term" value="C:nucleolus"/>
    <property type="evidence" value="ECO:0007669"/>
    <property type="project" value="UniProtKB-SubCell"/>
</dbReference>